<dbReference type="GO" id="GO:0052689">
    <property type="term" value="F:carboxylic ester hydrolase activity"/>
    <property type="evidence" value="ECO:0007669"/>
    <property type="project" value="TreeGrafter"/>
</dbReference>
<evidence type="ECO:0000256" key="1">
    <source>
        <dbReference type="ARBA" id="ARBA00010515"/>
    </source>
</evidence>
<evidence type="ECO:0000256" key="2">
    <source>
        <dbReference type="ARBA" id="ARBA00022801"/>
    </source>
</evidence>
<keyword evidence="2" id="KW-0378">Hydrolase</keyword>
<dbReference type="InterPro" id="IPR002168">
    <property type="entry name" value="Lipase_GDXG_HIS_AS"/>
</dbReference>
<dbReference type="PROSITE" id="PS01173">
    <property type="entry name" value="LIPASE_GDXG_HIS"/>
    <property type="match status" value="1"/>
</dbReference>
<dbReference type="Proteomes" id="UP000737018">
    <property type="component" value="Unassembled WGS sequence"/>
</dbReference>
<dbReference type="Gene3D" id="3.40.50.1820">
    <property type="entry name" value="alpha/beta hydrolase"/>
    <property type="match status" value="1"/>
</dbReference>
<evidence type="ECO:0000259" key="3">
    <source>
        <dbReference type="Pfam" id="PF07859"/>
    </source>
</evidence>
<dbReference type="InterPro" id="IPR050466">
    <property type="entry name" value="Carboxylest/Gibb_receptor"/>
</dbReference>
<name>A0A8J4RZN1_9ROSI</name>
<dbReference type="InterPro" id="IPR013094">
    <property type="entry name" value="AB_hydrolase_3"/>
</dbReference>
<dbReference type="PANTHER" id="PTHR23024:SF609">
    <property type="entry name" value="CARBOXYLESTERASE 18-RELATED"/>
    <property type="match status" value="1"/>
</dbReference>
<sequence>MSANNKQYSDSHSLVLPWKTRISVSALSAVTDFFRRSDGTVNRRILSLLDVKARPNPNPVKGVKSSDITVDPSRNLWFRLFVPTDTASTSLPVVIFFHGGGFTFLSPSSFAYDAVCRRFARTLPAVVISVNYRLSPEHRYPSQYDDGFDVIQYLNHRSSSELKQLPDFADLSKCFLAGDSAGANLAHHVAVRASQEGTQLQVVKIIGLISIQPFFGGEERTDSELRLRKSPIVSLERTDWLWKVFLPQGSDKDHEAVNVSGPNAVDISGLEYPETVVFVAGFDPLQDRQRSYYEWLKKSGKRVRLIEYPDMMHAFYIFPELPQSSQLIAQVKDFVSHRCKSSSTMPEDCTL</sequence>
<reference evidence="4" key="1">
    <citation type="submission" date="2020-03" db="EMBL/GenBank/DDBJ databases">
        <title>Castanea mollissima Vanexum genome sequencing.</title>
        <authorList>
            <person name="Staton M."/>
        </authorList>
    </citation>
    <scope>NUCLEOTIDE SEQUENCE</scope>
    <source>
        <tissue evidence="4">Leaf</tissue>
    </source>
</reference>
<dbReference type="SUPFAM" id="SSF53474">
    <property type="entry name" value="alpha/beta-Hydrolases"/>
    <property type="match status" value="1"/>
</dbReference>
<proteinExistence type="inferred from homology"/>
<comment type="similarity">
    <text evidence="1">Belongs to the 'GDXG' lipolytic enzyme family.</text>
</comment>
<gene>
    <name evidence="4" type="ORF">CMV_003377</name>
</gene>
<dbReference type="OrthoDB" id="408631at2759"/>
<dbReference type="AlphaFoldDB" id="A0A8J4RZN1"/>
<feature type="domain" description="Alpha/beta hydrolase fold-3" evidence="3">
    <location>
        <begin position="94"/>
        <end position="316"/>
    </location>
</feature>
<comment type="caution">
    <text evidence="4">The sequence shown here is derived from an EMBL/GenBank/DDBJ whole genome shotgun (WGS) entry which is preliminary data.</text>
</comment>
<evidence type="ECO:0000313" key="5">
    <source>
        <dbReference type="Proteomes" id="UP000737018"/>
    </source>
</evidence>
<keyword evidence="5" id="KW-1185">Reference proteome</keyword>
<organism evidence="4 5">
    <name type="scientific">Castanea mollissima</name>
    <name type="common">Chinese chestnut</name>
    <dbReference type="NCBI Taxonomy" id="60419"/>
    <lineage>
        <taxon>Eukaryota</taxon>
        <taxon>Viridiplantae</taxon>
        <taxon>Streptophyta</taxon>
        <taxon>Embryophyta</taxon>
        <taxon>Tracheophyta</taxon>
        <taxon>Spermatophyta</taxon>
        <taxon>Magnoliopsida</taxon>
        <taxon>eudicotyledons</taxon>
        <taxon>Gunneridae</taxon>
        <taxon>Pentapetalae</taxon>
        <taxon>rosids</taxon>
        <taxon>fabids</taxon>
        <taxon>Fagales</taxon>
        <taxon>Fagaceae</taxon>
        <taxon>Castanea</taxon>
    </lineage>
</organism>
<dbReference type="EMBL" id="JRKL02000269">
    <property type="protein sequence ID" value="KAF3973186.1"/>
    <property type="molecule type" value="Genomic_DNA"/>
</dbReference>
<protein>
    <recommendedName>
        <fullName evidence="3">Alpha/beta hydrolase fold-3 domain-containing protein</fullName>
    </recommendedName>
</protein>
<dbReference type="InterPro" id="IPR029058">
    <property type="entry name" value="AB_hydrolase_fold"/>
</dbReference>
<dbReference type="GO" id="GO:0009860">
    <property type="term" value="P:pollen tube growth"/>
    <property type="evidence" value="ECO:0007669"/>
    <property type="project" value="TreeGrafter"/>
</dbReference>
<dbReference type="PANTHER" id="PTHR23024">
    <property type="entry name" value="ARYLACETAMIDE DEACETYLASE"/>
    <property type="match status" value="1"/>
</dbReference>
<dbReference type="Pfam" id="PF07859">
    <property type="entry name" value="Abhydrolase_3"/>
    <property type="match status" value="1"/>
</dbReference>
<evidence type="ECO:0000313" key="4">
    <source>
        <dbReference type="EMBL" id="KAF3973186.1"/>
    </source>
</evidence>
<accession>A0A8J4RZN1</accession>